<reference evidence="2 3" key="1">
    <citation type="submission" date="2016-10" db="EMBL/GenBank/DDBJ databases">
        <authorList>
            <person name="de Groot N.N."/>
        </authorList>
    </citation>
    <scope>NUCLEOTIDE SEQUENCE [LARGE SCALE GENOMIC DNA]</scope>
    <source>
        <strain evidence="2 3">DSM 16619</strain>
    </source>
</reference>
<dbReference type="SUPFAM" id="SSF158682">
    <property type="entry name" value="TerB-like"/>
    <property type="match status" value="1"/>
</dbReference>
<name>A0A1G6MAH3_9BURK</name>
<organism evidence="2 3">
    <name type="scientific">Paracidovorax valerianellae</name>
    <dbReference type="NCBI Taxonomy" id="187868"/>
    <lineage>
        <taxon>Bacteria</taxon>
        <taxon>Pseudomonadati</taxon>
        <taxon>Pseudomonadota</taxon>
        <taxon>Betaproteobacteria</taxon>
        <taxon>Burkholderiales</taxon>
        <taxon>Comamonadaceae</taxon>
        <taxon>Paracidovorax</taxon>
    </lineage>
</organism>
<gene>
    <name evidence="2" type="ORF">SAMN05192589_102362</name>
</gene>
<evidence type="ECO:0000256" key="1">
    <source>
        <dbReference type="SAM" id="MobiDB-lite"/>
    </source>
</evidence>
<feature type="region of interest" description="Disordered" evidence="1">
    <location>
        <begin position="1"/>
        <end position="40"/>
    </location>
</feature>
<dbReference type="Proteomes" id="UP000198781">
    <property type="component" value="Unassembled WGS sequence"/>
</dbReference>
<dbReference type="STRING" id="187868.SAMN05192589_102362"/>
<feature type="compositionally biased region" description="Polar residues" evidence="1">
    <location>
        <begin position="13"/>
        <end position="26"/>
    </location>
</feature>
<keyword evidence="3" id="KW-1185">Reference proteome</keyword>
<dbReference type="AlphaFoldDB" id="A0A1G6MAH3"/>
<protein>
    <recommendedName>
        <fullName evidence="4">Tellurite resistance protein TerB</fullName>
    </recommendedName>
</protein>
<sequence length="167" mass="17963">MPSAVNSPHAGTATATDPSSTFQKKPQTNERNKMRSYPTNSPEAAARIVALLLISDGHVSRSEMEALDGLHVERELGLAPGDFAGVLHSLCEDLLMGARERRLLTGGIDQATLSALLAEVTDTELQNRVLHFADTAATADRHVAAAEAWIMASALKQWRASELPTQH</sequence>
<evidence type="ECO:0000313" key="2">
    <source>
        <dbReference type="EMBL" id="SDC52431.1"/>
    </source>
</evidence>
<dbReference type="Gene3D" id="1.10.3680.10">
    <property type="entry name" value="TerB-like"/>
    <property type="match status" value="1"/>
</dbReference>
<dbReference type="EMBL" id="FMZC01000002">
    <property type="protein sequence ID" value="SDC52431.1"/>
    <property type="molecule type" value="Genomic_DNA"/>
</dbReference>
<proteinExistence type="predicted"/>
<dbReference type="InterPro" id="IPR029024">
    <property type="entry name" value="TerB-like"/>
</dbReference>
<evidence type="ECO:0000313" key="3">
    <source>
        <dbReference type="Proteomes" id="UP000198781"/>
    </source>
</evidence>
<accession>A0A1G6MAH3</accession>
<evidence type="ECO:0008006" key="4">
    <source>
        <dbReference type="Google" id="ProtNLM"/>
    </source>
</evidence>